<reference evidence="4" key="1">
    <citation type="journal article" date="2015" name="MBio">
        <title>Genome-Resolved Metagenomic Analysis Reveals Roles for Candidate Phyla and Other Microbial Community Members in Biogeochemical Transformations in Oil Reservoirs.</title>
        <authorList>
            <person name="Hu P."/>
            <person name="Tom L."/>
            <person name="Singh A."/>
            <person name="Thomas B.C."/>
            <person name="Baker B.J."/>
            <person name="Piceno Y.M."/>
            <person name="Andersen G.L."/>
            <person name="Banfield J.F."/>
        </authorList>
    </citation>
    <scope>NUCLEOTIDE SEQUENCE [LARGE SCALE GENOMIC DNA]</scope>
</reference>
<organism evidence="3 4">
    <name type="scientific">Mesotoga prima</name>
    <dbReference type="NCBI Taxonomy" id="1184387"/>
    <lineage>
        <taxon>Bacteria</taxon>
        <taxon>Thermotogati</taxon>
        <taxon>Thermotogota</taxon>
        <taxon>Thermotogae</taxon>
        <taxon>Kosmotogales</taxon>
        <taxon>Kosmotogaceae</taxon>
        <taxon>Mesotoga</taxon>
    </lineage>
</organism>
<dbReference type="InterPro" id="IPR029149">
    <property type="entry name" value="Creatin/AminoP/Spt16_N"/>
</dbReference>
<keyword evidence="3" id="KW-0031">Aminopeptidase</keyword>
<name>A0A117M2T3_9BACT</name>
<sequence>MLIKHSAFRRLGMSRIERFREKLRESKLDGFVLYNMESSNRSSSWYLSGFSGSFSVLIVTPKGEYIVTDSRYFTQAEIETQFKLIPFNNGDELKDVIQATLAKDGASRVGFEEETISYGLYKRVFSQLGVELEPVDSILKDLRMVKSPEEIEKMRLAVKIAEDALTETFNFIRPGRTEEEVCAALEYEIRKRGGYLAFETIVGSGPRSAIVHGRPSNRTLQEGDFLLIDYGARVDGYNSDITRTYSIGEPSDEMVKVYEVVLKAQTEAKNASKAGVIGSQIHEVAASIIREAGYGDYFGHGLGHSLGMDTHDGQGLSPKNCNPIPAGAVITIEPGIYLPGKFGVRIEDDCYFCENGVEVLTNLDRELKIL</sequence>
<feature type="domain" description="Creatinase N-terminal" evidence="2">
    <location>
        <begin position="15"/>
        <end position="145"/>
    </location>
</feature>
<evidence type="ECO:0000259" key="1">
    <source>
        <dbReference type="Pfam" id="PF00557"/>
    </source>
</evidence>
<dbReference type="Gene3D" id="3.40.350.10">
    <property type="entry name" value="Creatinase/prolidase N-terminal domain"/>
    <property type="match status" value="1"/>
</dbReference>
<comment type="caution">
    <text evidence="3">The sequence shown here is derived from an EMBL/GenBank/DDBJ whole genome shotgun (WGS) entry which is preliminary data.</text>
</comment>
<dbReference type="InterPro" id="IPR000994">
    <property type="entry name" value="Pept_M24"/>
</dbReference>
<dbReference type="SUPFAM" id="SSF55920">
    <property type="entry name" value="Creatinase/aminopeptidase"/>
    <property type="match status" value="1"/>
</dbReference>
<dbReference type="Pfam" id="PF01321">
    <property type="entry name" value="Creatinase_N"/>
    <property type="match status" value="1"/>
</dbReference>
<dbReference type="Proteomes" id="UP000054092">
    <property type="component" value="Unassembled WGS sequence"/>
</dbReference>
<dbReference type="CDD" id="cd01092">
    <property type="entry name" value="APP-like"/>
    <property type="match status" value="1"/>
</dbReference>
<accession>A0A117M2T3</accession>
<keyword evidence="3" id="KW-0645">Protease</keyword>
<gene>
    <name evidence="3" type="ORF">XD94_0562</name>
</gene>
<dbReference type="InterPro" id="IPR050659">
    <property type="entry name" value="Peptidase_M24B"/>
</dbReference>
<keyword evidence="3" id="KW-0378">Hydrolase</keyword>
<dbReference type="SUPFAM" id="SSF53092">
    <property type="entry name" value="Creatinase/prolidase N-terminal domain"/>
    <property type="match status" value="1"/>
</dbReference>
<dbReference type="GO" id="GO:0004177">
    <property type="term" value="F:aminopeptidase activity"/>
    <property type="evidence" value="ECO:0007669"/>
    <property type="project" value="UniProtKB-KW"/>
</dbReference>
<dbReference type="PANTHER" id="PTHR46112:SF3">
    <property type="entry name" value="AMINOPEPTIDASE YPDF"/>
    <property type="match status" value="1"/>
</dbReference>
<evidence type="ECO:0000313" key="3">
    <source>
        <dbReference type="EMBL" id="KUK81220.1"/>
    </source>
</evidence>
<feature type="domain" description="Peptidase M24" evidence="1">
    <location>
        <begin position="152"/>
        <end position="351"/>
    </location>
</feature>
<evidence type="ECO:0000259" key="2">
    <source>
        <dbReference type="Pfam" id="PF01321"/>
    </source>
</evidence>
<dbReference type="InterPro" id="IPR001714">
    <property type="entry name" value="Pept_M24_MAP"/>
</dbReference>
<evidence type="ECO:0000313" key="4">
    <source>
        <dbReference type="Proteomes" id="UP000054092"/>
    </source>
</evidence>
<protein>
    <submittedName>
        <fullName evidence="3">Xaa-Pro aminopeptidase</fullName>
    </submittedName>
</protein>
<dbReference type="AlphaFoldDB" id="A0A117M2T3"/>
<dbReference type="InterPro" id="IPR036005">
    <property type="entry name" value="Creatinase/aminopeptidase-like"/>
</dbReference>
<dbReference type="PATRIC" id="fig|1184387.3.peg.913"/>
<dbReference type="PRINTS" id="PR00599">
    <property type="entry name" value="MAPEPTIDASE"/>
</dbReference>
<dbReference type="InterPro" id="IPR000587">
    <property type="entry name" value="Creatinase_N"/>
</dbReference>
<dbReference type="Pfam" id="PF00557">
    <property type="entry name" value="Peptidase_M24"/>
    <property type="match status" value="1"/>
</dbReference>
<dbReference type="EMBL" id="LGGP01000073">
    <property type="protein sequence ID" value="KUK81220.1"/>
    <property type="molecule type" value="Genomic_DNA"/>
</dbReference>
<dbReference type="PANTHER" id="PTHR46112">
    <property type="entry name" value="AMINOPEPTIDASE"/>
    <property type="match status" value="1"/>
</dbReference>
<dbReference type="Gene3D" id="3.90.230.10">
    <property type="entry name" value="Creatinase/methionine aminopeptidase superfamily"/>
    <property type="match status" value="1"/>
</dbReference>
<proteinExistence type="predicted"/>
<dbReference type="GO" id="GO:0008235">
    <property type="term" value="F:metalloexopeptidase activity"/>
    <property type="evidence" value="ECO:0007669"/>
    <property type="project" value="UniProtKB-ARBA"/>
</dbReference>